<dbReference type="GO" id="GO:0003904">
    <property type="term" value="F:deoxyribodipyrimidine photo-lyase activity"/>
    <property type="evidence" value="ECO:0007669"/>
    <property type="project" value="TreeGrafter"/>
</dbReference>
<evidence type="ECO:0000313" key="7">
    <source>
        <dbReference type="Proteomes" id="UP000820818"/>
    </source>
</evidence>
<evidence type="ECO:0000256" key="1">
    <source>
        <dbReference type="ARBA" id="ARBA00005862"/>
    </source>
</evidence>
<dbReference type="Gene3D" id="1.25.40.80">
    <property type="match status" value="1"/>
</dbReference>
<feature type="binding site" evidence="2">
    <location>
        <begin position="226"/>
        <end position="231"/>
    </location>
    <ligand>
        <name>FAD</name>
        <dbReference type="ChEBI" id="CHEBI:57692"/>
    </ligand>
</feature>
<comment type="caution">
    <text evidence="5">The sequence shown here is derived from an EMBL/GenBank/DDBJ whole genome shotgun (WGS) entry which is preliminary data.</text>
</comment>
<feature type="region of interest" description="Disordered" evidence="3">
    <location>
        <begin position="387"/>
        <end position="410"/>
    </location>
</feature>
<proteinExistence type="inferred from homology"/>
<keyword evidence="2" id="KW-0274">FAD</keyword>
<dbReference type="EMBL" id="WJBH02000309">
    <property type="protein sequence ID" value="KAI9549323.1"/>
    <property type="molecule type" value="Genomic_DNA"/>
</dbReference>
<evidence type="ECO:0000256" key="3">
    <source>
        <dbReference type="SAM" id="MobiDB-lite"/>
    </source>
</evidence>
<dbReference type="InterPro" id="IPR002081">
    <property type="entry name" value="Cryptochrome/DNA_photolyase_1"/>
</dbReference>
<keyword evidence="7" id="KW-1185">Reference proteome</keyword>
<keyword evidence="2" id="KW-0285">Flavoprotein</keyword>
<dbReference type="GO" id="GO:0071949">
    <property type="term" value="F:FAD binding"/>
    <property type="evidence" value="ECO:0007669"/>
    <property type="project" value="TreeGrafter"/>
</dbReference>
<dbReference type="PANTHER" id="PTHR11455:SF22">
    <property type="entry name" value="CRYPTOCHROME DASH"/>
    <property type="match status" value="1"/>
</dbReference>
<dbReference type="InterPro" id="IPR036155">
    <property type="entry name" value="Crypto/Photolyase_N_sf"/>
</dbReference>
<dbReference type="EMBL" id="WJBH02000306">
    <property type="protein sequence ID" value="KAI9549397.1"/>
    <property type="molecule type" value="Genomic_DNA"/>
</dbReference>
<organism evidence="5 7">
    <name type="scientific">Daphnia sinensis</name>
    <dbReference type="NCBI Taxonomy" id="1820382"/>
    <lineage>
        <taxon>Eukaryota</taxon>
        <taxon>Metazoa</taxon>
        <taxon>Ecdysozoa</taxon>
        <taxon>Arthropoda</taxon>
        <taxon>Crustacea</taxon>
        <taxon>Branchiopoda</taxon>
        <taxon>Diplostraca</taxon>
        <taxon>Cladocera</taxon>
        <taxon>Anomopoda</taxon>
        <taxon>Daphniidae</taxon>
        <taxon>Daphnia</taxon>
        <taxon>Daphnia similis group</taxon>
    </lineage>
</organism>
<dbReference type="InterPro" id="IPR036134">
    <property type="entry name" value="Crypto/Photolyase_FAD-like_sf"/>
</dbReference>
<comment type="cofactor">
    <cofactor evidence="2">
        <name>FAD</name>
        <dbReference type="ChEBI" id="CHEBI:57692"/>
    </cofactor>
    <text evidence="2">Binds 1 FAD per subunit.</text>
</comment>
<evidence type="ECO:0000256" key="2">
    <source>
        <dbReference type="PIRSR" id="PIRSR602081-1"/>
    </source>
</evidence>
<gene>
    <name evidence="5" type="ORF">GHT06_006622</name>
    <name evidence="4" type="ORF">GHT06_006652</name>
    <name evidence="6" type="ORF">GHT06_007197</name>
</gene>
<dbReference type="GO" id="GO:0000719">
    <property type="term" value="P:photoreactive repair"/>
    <property type="evidence" value="ECO:0007669"/>
    <property type="project" value="TreeGrafter"/>
</dbReference>
<sequence>MAKPCCWSMCTNRCKTRPPPGAFAAWARTAGAFWPTRWQTFKSRLRLWASAWCCCTAPWPRCCPPCASHVGADTVFCEDIAAPEEQAQVQALTDAGLTVQNPVAVQPDRTRRLPFAAEDMPQVFTVFRQRIESARLQPLAPLPAPSKLPAPPRDPLANLPGWTEKPFALLQAHTEDDAHPRSNFPYTQAACRGGETSALAHLHRYLTPPWPDRYKQSRNALQGQHTSSHWSPWLATGAVSARRIWAQLQAYEQQHGSNDGTYWLWFELAGVTTSHAAPAARSAALCSAGFVEPAPSPRTFRKTFTLVQRPNGRAHRGRGHARACRHRLHLQPPCARSWPAFWCTTCLATGARVPPGSSRSWWTLMCKATRATGCMSVAGAPTRVWADASTPPNKRKTTTRRAATDRSGWPDNRVHVCHSILG</sequence>
<comment type="similarity">
    <text evidence="1">Belongs to the DNA photolyase class-1 family.</text>
</comment>
<evidence type="ECO:0000313" key="6">
    <source>
        <dbReference type="EMBL" id="KAI9549397.1"/>
    </source>
</evidence>
<protein>
    <submittedName>
        <fullName evidence="5">Uncharacterized protein</fullName>
    </submittedName>
</protein>
<evidence type="ECO:0000313" key="4">
    <source>
        <dbReference type="EMBL" id="KAI9549209.1"/>
    </source>
</evidence>
<name>A0AAD5KT77_9CRUS</name>
<dbReference type="EMBL" id="WJBH02000346">
    <property type="protein sequence ID" value="KAI9549209.1"/>
    <property type="molecule type" value="Genomic_DNA"/>
</dbReference>
<reference evidence="5" key="1">
    <citation type="submission" date="2022-05" db="EMBL/GenBank/DDBJ databases">
        <title>A multi-omics perspective on studying reproductive biology in Daphnia sinensis.</title>
        <authorList>
            <person name="Jia J."/>
        </authorList>
    </citation>
    <scope>NUCLEOTIDE SEQUENCE</scope>
    <source>
        <strain evidence="5">WSL</strain>
    </source>
</reference>
<dbReference type="AlphaFoldDB" id="A0AAD5KT77"/>
<accession>A0AAD5KT77</accession>
<dbReference type="SUPFAM" id="SSF48173">
    <property type="entry name" value="Cryptochrome/photolyase FAD-binding domain"/>
    <property type="match status" value="1"/>
</dbReference>
<dbReference type="PANTHER" id="PTHR11455">
    <property type="entry name" value="CRYPTOCHROME"/>
    <property type="match status" value="1"/>
</dbReference>
<evidence type="ECO:0000313" key="5">
    <source>
        <dbReference type="EMBL" id="KAI9549323.1"/>
    </source>
</evidence>
<dbReference type="SUPFAM" id="SSF52425">
    <property type="entry name" value="Cryptochrome/photolyase, N-terminal domain"/>
    <property type="match status" value="1"/>
</dbReference>
<dbReference type="Proteomes" id="UP000820818">
    <property type="component" value="Unassembled WGS sequence"/>
</dbReference>
<feature type="binding site" evidence="2">
    <location>
        <position position="214"/>
    </location>
    <ligand>
        <name>FAD</name>
        <dbReference type="ChEBI" id="CHEBI:57692"/>
    </ligand>
</feature>
<dbReference type="GO" id="GO:0003677">
    <property type="term" value="F:DNA binding"/>
    <property type="evidence" value="ECO:0007669"/>
    <property type="project" value="TreeGrafter"/>
</dbReference>